<dbReference type="FunFam" id="3.40.50.300:FF:003800">
    <property type="entry name" value="Guanine nucleotide-binding protein G(k) subunit alpha"/>
    <property type="match status" value="1"/>
</dbReference>
<sequence length="657" mass="73957">MDSYSEIASLDSFTGTETSRSTVPGLGYLSGKAIKRLGEAVLNSVDYLVVNRQLNRVEARIRKDGSLDKHEAEGRDMCSILLELTHPGYSFPVQTRALRLIMEHIGSMNFKSLAAALVANSSFTTHRHLSTIIECLWSSRGIGVSSDTATIRDSMTTKKIAACQDAGYEAYMAAFTNSNDMSVLSSSSAFILYLAFVVTIGSKDHARIIFSLDILRFLEAIGLFGPFRSRNETIAGRLLLHVIALKLDPIQDADAVASIENNISTLKMSRSHPSNPSSNTKDDMEDVWARLDTWYTVESSQQSPLIDFVSDAIEFIRDDTLFRNMQPRVMGLPKDVKVLLLGCGESGKTTIMKQLILSHRGSEQFASQFPDEARYRWDLAKGVVSSLEGLMEKKLGHAPEWDWGFVDDFWASAELSITDLKMLMSSIRAHPKGLASLQSLADENLSYRLSVLKRYEGLPSSEYESYVPTEEDLVRYYIKTLGLYEETFETATRNYHVWDCGGQRPERRKWIHCFQDVSVMLYIASLTDYDQVLAEDEESNRMQDALTVFDSLCHTRWFKNTPVHIFFTQILVLTNRDRLTHQRLSLSPLESHFPDYTGGPDENAAFEYIKGMFLQLCQDRAGVSVHVMNPNSAEEVKTLFKRIDEVLDSSSSSPNEP</sequence>
<feature type="binding site" evidence="9">
    <location>
        <begin position="345"/>
        <end position="350"/>
    </location>
    <ligand>
        <name>GTP</name>
        <dbReference type="ChEBI" id="CHEBI:37565"/>
    </ligand>
</feature>
<evidence type="ECO:0000256" key="8">
    <source>
        <dbReference type="ARBA" id="ARBA00023288"/>
    </source>
</evidence>
<dbReference type="OrthoDB" id="5817230at2759"/>
<dbReference type="GO" id="GO:0001664">
    <property type="term" value="F:G protein-coupled receptor binding"/>
    <property type="evidence" value="ECO:0007669"/>
    <property type="project" value="TreeGrafter"/>
</dbReference>
<keyword evidence="5 9" id="KW-0342">GTP-binding</keyword>
<dbReference type="Gene3D" id="1.10.400.10">
    <property type="entry name" value="GI Alpha 1, domain 2-like"/>
    <property type="match status" value="1"/>
</dbReference>
<keyword evidence="2 10" id="KW-0479">Metal-binding</keyword>
<dbReference type="GO" id="GO:0003924">
    <property type="term" value="F:GTPase activity"/>
    <property type="evidence" value="ECO:0007669"/>
    <property type="project" value="InterPro"/>
</dbReference>
<evidence type="ECO:0000256" key="10">
    <source>
        <dbReference type="PIRSR" id="PIRSR601019-2"/>
    </source>
</evidence>
<dbReference type="Pfam" id="PF00503">
    <property type="entry name" value="G-alpha"/>
    <property type="match status" value="1"/>
</dbReference>
<feature type="binding site" evidence="10">
    <location>
        <position position="480"/>
    </location>
    <ligand>
        <name>Mg(2+)</name>
        <dbReference type="ChEBI" id="CHEBI:18420"/>
    </ligand>
</feature>
<feature type="binding site" evidence="10">
    <location>
        <position position="349"/>
    </location>
    <ligand>
        <name>Mg(2+)</name>
        <dbReference type="ChEBI" id="CHEBI:18420"/>
    </ligand>
</feature>
<accession>A0A9P7UW60</accession>
<dbReference type="EMBL" id="CM032183">
    <property type="protein sequence ID" value="KAG7095731.1"/>
    <property type="molecule type" value="Genomic_DNA"/>
</dbReference>
<dbReference type="AlphaFoldDB" id="A0A9P7UW60"/>
<dbReference type="PANTHER" id="PTHR10218">
    <property type="entry name" value="GTP-BINDING PROTEIN ALPHA SUBUNIT"/>
    <property type="match status" value="1"/>
</dbReference>
<evidence type="ECO:0000256" key="6">
    <source>
        <dbReference type="ARBA" id="ARBA00023139"/>
    </source>
</evidence>
<keyword evidence="1" id="KW-0519">Myristate</keyword>
<dbReference type="InterPro" id="IPR001019">
    <property type="entry name" value="Gprotein_alpha_su"/>
</dbReference>
<dbReference type="GO" id="GO:0007188">
    <property type="term" value="P:adenylate cyclase-modulating G protein-coupled receptor signaling pathway"/>
    <property type="evidence" value="ECO:0007669"/>
    <property type="project" value="TreeGrafter"/>
</dbReference>
<dbReference type="PRINTS" id="PR00318">
    <property type="entry name" value="GPROTEINA"/>
</dbReference>
<dbReference type="GO" id="GO:0031683">
    <property type="term" value="F:G-protein beta/gamma-subunit complex binding"/>
    <property type="evidence" value="ECO:0007669"/>
    <property type="project" value="InterPro"/>
</dbReference>
<dbReference type="GO" id="GO:0005525">
    <property type="term" value="F:GTP binding"/>
    <property type="evidence" value="ECO:0007669"/>
    <property type="project" value="UniProtKB-KW"/>
</dbReference>
<protein>
    <submittedName>
        <fullName evidence="11">Uncharacterized protein</fullName>
    </submittedName>
</protein>
<evidence type="ECO:0000256" key="5">
    <source>
        <dbReference type="ARBA" id="ARBA00023134"/>
    </source>
</evidence>
<keyword evidence="3 9" id="KW-0547">Nucleotide-binding</keyword>
<keyword evidence="8" id="KW-0449">Lipoprotein</keyword>
<dbReference type="GO" id="GO:0005834">
    <property type="term" value="C:heterotrimeric G-protein complex"/>
    <property type="evidence" value="ECO:0007669"/>
    <property type="project" value="TreeGrafter"/>
</dbReference>
<feature type="binding site" evidence="9">
    <location>
        <begin position="499"/>
        <end position="503"/>
    </location>
    <ligand>
        <name>GTP</name>
        <dbReference type="ChEBI" id="CHEBI:37565"/>
    </ligand>
</feature>
<evidence type="ECO:0000313" key="11">
    <source>
        <dbReference type="EMBL" id="KAG7095731.1"/>
    </source>
</evidence>
<dbReference type="GO" id="GO:0005737">
    <property type="term" value="C:cytoplasm"/>
    <property type="evidence" value="ECO:0007669"/>
    <property type="project" value="TreeGrafter"/>
</dbReference>
<dbReference type="GeneID" id="66075516"/>
<evidence type="ECO:0000256" key="2">
    <source>
        <dbReference type="ARBA" id="ARBA00022723"/>
    </source>
</evidence>
<evidence type="ECO:0000256" key="3">
    <source>
        <dbReference type="ARBA" id="ARBA00022741"/>
    </source>
</evidence>
<dbReference type="InterPro" id="IPR027417">
    <property type="entry name" value="P-loop_NTPase"/>
</dbReference>
<dbReference type="Gene3D" id="3.40.50.300">
    <property type="entry name" value="P-loop containing nucleotide triphosphate hydrolases"/>
    <property type="match status" value="1"/>
</dbReference>
<evidence type="ECO:0000256" key="4">
    <source>
        <dbReference type="ARBA" id="ARBA00022842"/>
    </source>
</evidence>
<dbReference type="PANTHER" id="PTHR10218:SF360">
    <property type="entry name" value="GUANINE NUCLEOTIDE-BINDING PROTEIN SUBUNIT ALPHA HOMOLOG"/>
    <property type="match status" value="1"/>
</dbReference>
<dbReference type="SUPFAM" id="SSF52540">
    <property type="entry name" value="P-loop containing nucleoside triphosphate hydrolases"/>
    <property type="match status" value="1"/>
</dbReference>
<proteinExistence type="predicted"/>
<keyword evidence="6" id="KW-0564">Palmitate</keyword>
<evidence type="ECO:0000256" key="1">
    <source>
        <dbReference type="ARBA" id="ARBA00022707"/>
    </source>
</evidence>
<keyword evidence="12" id="KW-1185">Reference proteome</keyword>
<reference evidence="11" key="1">
    <citation type="journal article" date="2021" name="Genome Biol. Evol.">
        <title>The assembled and annotated genome of the fairy-ring fungus Marasmius oreades.</title>
        <authorList>
            <person name="Hiltunen M."/>
            <person name="Ament-Velasquez S.L."/>
            <person name="Johannesson H."/>
        </authorList>
    </citation>
    <scope>NUCLEOTIDE SEQUENCE</scope>
    <source>
        <strain evidence="11">03SP1</strain>
    </source>
</reference>
<dbReference type="PROSITE" id="PS51882">
    <property type="entry name" value="G_ALPHA"/>
    <property type="match status" value="1"/>
</dbReference>
<keyword evidence="4 10" id="KW-0460">Magnesium</keyword>
<keyword evidence="7" id="KW-0807">Transducer</keyword>
<dbReference type="SMART" id="SM00275">
    <property type="entry name" value="G_alpha"/>
    <property type="match status" value="1"/>
</dbReference>
<organism evidence="11 12">
    <name type="scientific">Marasmius oreades</name>
    <name type="common">fairy-ring Marasmius</name>
    <dbReference type="NCBI Taxonomy" id="181124"/>
    <lineage>
        <taxon>Eukaryota</taxon>
        <taxon>Fungi</taxon>
        <taxon>Dikarya</taxon>
        <taxon>Basidiomycota</taxon>
        <taxon>Agaricomycotina</taxon>
        <taxon>Agaricomycetes</taxon>
        <taxon>Agaricomycetidae</taxon>
        <taxon>Agaricales</taxon>
        <taxon>Marasmiineae</taxon>
        <taxon>Marasmiaceae</taxon>
        <taxon>Marasmius</taxon>
    </lineage>
</organism>
<dbReference type="RefSeq" id="XP_043012201.1">
    <property type="nucleotide sequence ID" value="XM_043151108.1"/>
</dbReference>
<evidence type="ECO:0000313" key="12">
    <source>
        <dbReference type="Proteomes" id="UP001049176"/>
    </source>
</evidence>
<name>A0A9P7UW60_9AGAR</name>
<gene>
    <name evidence="11" type="ORF">E1B28_006440</name>
</gene>
<evidence type="ECO:0000256" key="9">
    <source>
        <dbReference type="PIRSR" id="PIRSR601019-1"/>
    </source>
</evidence>
<comment type="caution">
    <text evidence="11">The sequence shown here is derived from an EMBL/GenBank/DDBJ whole genome shotgun (WGS) entry which is preliminary data.</text>
</comment>
<dbReference type="Proteomes" id="UP001049176">
    <property type="component" value="Chromosome 3"/>
</dbReference>
<evidence type="ECO:0000256" key="7">
    <source>
        <dbReference type="ARBA" id="ARBA00023224"/>
    </source>
</evidence>
<dbReference type="InterPro" id="IPR011025">
    <property type="entry name" value="GproteinA_insert"/>
</dbReference>
<dbReference type="GO" id="GO:0046872">
    <property type="term" value="F:metal ion binding"/>
    <property type="evidence" value="ECO:0007669"/>
    <property type="project" value="UniProtKB-KW"/>
</dbReference>